<dbReference type="InterPro" id="IPR050487">
    <property type="entry name" value="FtsQ_DivIB"/>
</dbReference>
<gene>
    <name evidence="10" type="ORF">CARN1_1697</name>
</gene>
<evidence type="ECO:0000256" key="2">
    <source>
        <dbReference type="ARBA" id="ARBA00022475"/>
    </source>
</evidence>
<dbReference type="EMBL" id="CABL01000002">
    <property type="protein sequence ID" value="CBH74594.1"/>
    <property type="molecule type" value="Genomic_DNA"/>
</dbReference>
<comment type="caution">
    <text evidence="10">The sequence shown here is derived from an EMBL/GenBank/DDBJ whole genome shotgun (WGS) entry which is preliminary data.</text>
</comment>
<dbReference type="PROSITE" id="PS51779">
    <property type="entry name" value="POTRA"/>
    <property type="match status" value="1"/>
</dbReference>
<feature type="domain" description="POTRA" evidence="9">
    <location>
        <begin position="43"/>
        <end position="111"/>
    </location>
</feature>
<dbReference type="AlphaFoldDB" id="E6PDQ9"/>
<keyword evidence="7" id="KW-0131">Cell cycle</keyword>
<evidence type="ECO:0000256" key="6">
    <source>
        <dbReference type="ARBA" id="ARBA00023136"/>
    </source>
</evidence>
<dbReference type="Pfam" id="PF08478">
    <property type="entry name" value="POTRA_1"/>
    <property type="match status" value="1"/>
</dbReference>
<dbReference type="InterPro" id="IPR034746">
    <property type="entry name" value="POTRA"/>
</dbReference>
<evidence type="ECO:0000256" key="8">
    <source>
        <dbReference type="SAM" id="MobiDB-lite"/>
    </source>
</evidence>
<evidence type="ECO:0000256" key="5">
    <source>
        <dbReference type="ARBA" id="ARBA00022989"/>
    </source>
</evidence>
<name>E6PDQ9_9ZZZZ</name>
<evidence type="ECO:0000256" key="7">
    <source>
        <dbReference type="ARBA" id="ARBA00023306"/>
    </source>
</evidence>
<dbReference type="GO" id="GO:0051301">
    <property type="term" value="P:cell division"/>
    <property type="evidence" value="ECO:0007669"/>
    <property type="project" value="UniProtKB-KW"/>
</dbReference>
<evidence type="ECO:0000256" key="4">
    <source>
        <dbReference type="ARBA" id="ARBA00022692"/>
    </source>
</evidence>
<keyword evidence="3 10" id="KW-0132">Cell division</keyword>
<keyword evidence="4" id="KW-0812">Transmembrane</keyword>
<sequence>MKGQRTGRRRRGSARLRPFALVALVVALLLGAGFAWAASWPGFRPGRITVAGNERVSRARILAAASVDPRVNIWLQSSAGISARLLHIRAIAHVAVHRYLPNHLSIVIHERRPAARLLARDGICAVDRRGYLFPALAKDRSLPNLVSARSACAERRLSATSTTMHLLEVLRLADASGVHLAVLSHDRYGEDRGVLADGTLLYIGDGTQLDRKFAEIRALEKRLRGSWGKIKALDLRAPSTPVVVEGRKSEGGGLLPINAMKGRDRRAPRRSPARISSSRLRAVSKNPRSGVPQRASSPAHSASSLSRASHRRL</sequence>
<dbReference type="InterPro" id="IPR013685">
    <property type="entry name" value="POTRA_FtsQ_type"/>
</dbReference>
<protein>
    <submittedName>
        <fullName evidence="10">Putative Cell division protein FtsQ</fullName>
    </submittedName>
</protein>
<reference evidence="10" key="1">
    <citation type="submission" date="2009-10" db="EMBL/GenBank/DDBJ databases">
        <title>Diversity of trophic interactions inside an arsenic-rich microbial ecosystem.</title>
        <authorList>
            <person name="Bertin P.N."/>
            <person name="Heinrich-Salmeron A."/>
            <person name="Pelletier E."/>
            <person name="Goulhen-Chollet F."/>
            <person name="Arsene-Ploetze F."/>
            <person name="Gallien S."/>
            <person name="Calteau A."/>
            <person name="Vallenet D."/>
            <person name="Casiot C."/>
            <person name="Chane-Woon-Ming B."/>
            <person name="Giloteaux L."/>
            <person name="Barakat M."/>
            <person name="Bonnefoy V."/>
            <person name="Bruneel O."/>
            <person name="Chandler M."/>
            <person name="Cleiss J."/>
            <person name="Duran R."/>
            <person name="Elbaz-Poulichet F."/>
            <person name="Fonknechten N."/>
            <person name="Lauga B."/>
            <person name="Mornico D."/>
            <person name="Ortet P."/>
            <person name="Schaeffer C."/>
            <person name="Siguier P."/>
            <person name="Alexander Thil Smith A."/>
            <person name="Van Dorsselaer A."/>
            <person name="Weissenbach J."/>
            <person name="Medigue C."/>
            <person name="Le Paslier D."/>
        </authorList>
    </citation>
    <scope>NUCLEOTIDE SEQUENCE</scope>
</reference>
<feature type="region of interest" description="Disordered" evidence="8">
    <location>
        <begin position="244"/>
        <end position="313"/>
    </location>
</feature>
<dbReference type="Gene3D" id="3.10.20.310">
    <property type="entry name" value="membrane protein fhac"/>
    <property type="match status" value="1"/>
</dbReference>
<dbReference type="GO" id="GO:0005886">
    <property type="term" value="C:plasma membrane"/>
    <property type="evidence" value="ECO:0007669"/>
    <property type="project" value="TreeGrafter"/>
</dbReference>
<evidence type="ECO:0000256" key="3">
    <source>
        <dbReference type="ARBA" id="ARBA00022618"/>
    </source>
</evidence>
<keyword evidence="5" id="KW-1133">Transmembrane helix</keyword>
<accession>E6PDQ9</accession>
<keyword evidence="2" id="KW-1003">Cell membrane</keyword>
<dbReference type="PANTHER" id="PTHR37820:SF1">
    <property type="entry name" value="CELL DIVISION PROTEIN FTSQ"/>
    <property type="match status" value="1"/>
</dbReference>
<evidence type="ECO:0000256" key="1">
    <source>
        <dbReference type="ARBA" id="ARBA00004370"/>
    </source>
</evidence>
<feature type="compositionally biased region" description="Low complexity" evidence="8">
    <location>
        <begin position="294"/>
        <end position="307"/>
    </location>
</feature>
<evidence type="ECO:0000313" key="10">
    <source>
        <dbReference type="EMBL" id="CBH74594.1"/>
    </source>
</evidence>
<dbReference type="PANTHER" id="PTHR37820">
    <property type="entry name" value="CELL DIVISION PROTEIN DIVIB"/>
    <property type="match status" value="1"/>
</dbReference>
<proteinExistence type="predicted"/>
<evidence type="ECO:0000259" key="9">
    <source>
        <dbReference type="PROSITE" id="PS51779"/>
    </source>
</evidence>
<feature type="compositionally biased region" description="Basic residues" evidence="8">
    <location>
        <begin position="263"/>
        <end position="272"/>
    </location>
</feature>
<comment type="subcellular location">
    <subcellularLocation>
        <location evidence="1">Membrane</location>
    </subcellularLocation>
</comment>
<keyword evidence="6" id="KW-0472">Membrane</keyword>
<organism evidence="10">
    <name type="scientific">mine drainage metagenome</name>
    <dbReference type="NCBI Taxonomy" id="410659"/>
    <lineage>
        <taxon>unclassified sequences</taxon>
        <taxon>metagenomes</taxon>
        <taxon>ecological metagenomes</taxon>
    </lineage>
</organism>